<dbReference type="SMART" id="SM00854">
    <property type="entry name" value="PGA_cap"/>
    <property type="match status" value="1"/>
</dbReference>
<dbReference type="InterPro" id="IPR052169">
    <property type="entry name" value="CW_Biosynth-Accessory"/>
</dbReference>
<accession>A0AAX3M562</accession>
<keyword evidence="3" id="KW-0472">Membrane</keyword>
<gene>
    <name evidence="5" type="ORF">PQ456_07685</name>
</gene>
<reference evidence="5 6" key="1">
    <citation type="submission" date="2023-02" db="EMBL/GenBank/DDBJ databases">
        <title>Genome sequence of Paenibacillus kyungheensis KACC 18744.</title>
        <authorList>
            <person name="Kim S."/>
            <person name="Heo J."/>
            <person name="Kwon S.-W."/>
        </authorList>
    </citation>
    <scope>NUCLEOTIDE SEQUENCE [LARGE SCALE GENOMIC DNA]</scope>
    <source>
        <strain evidence="5 6">KACC 18744</strain>
    </source>
</reference>
<feature type="region of interest" description="Disordered" evidence="2">
    <location>
        <begin position="57"/>
        <end position="192"/>
    </location>
</feature>
<proteinExistence type="inferred from homology"/>
<feature type="compositionally biased region" description="Polar residues" evidence="2">
    <location>
        <begin position="57"/>
        <end position="66"/>
    </location>
</feature>
<evidence type="ECO:0000256" key="3">
    <source>
        <dbReference type="SAM" id="Phobius"/>
    </source>
</evidence>
<sequence length="502" mass="54281">MYTTRSQQSRQRQQAKKQRQKRIRYWIMFNTVLVLSIVALGGYYWLHIKPQEVQQASSVQTDNTLDPANRSDQDVPDPAIENNDSSELSDHENDNENDLSLSKTEGDVEHLDQTSTDDQEAQPSDLEQSAEETDSQSSDTPSNESTATDKAPEQTTTSDSSTNTPAPSESSSDSSNKALQPATNTTPSGQTVTLNFGGDVMFSGKVGEKLAKAGYDYPYQYVKGSFTSDDLTVVNLETPVTDSNTTAADKTYAFKSSPQALPHMAQAGIDAVNLANNHILDQGITGLTDTITQLDQSGIAYVGAGKDSARAYQPVYFDRKGIKIALLGFSRVIPETSWNAGKNQAGVATAYDATAAQAAIREAKSKADLVVVVAHWGIERSDTLADHQSDLAHTFVDAGADLVIGGHPHVLQGLEHYKGKWIAYSTGNFIFTRSLVEKTWDTGVFQAKCTVNGDCSMQVIPYTAELGQPVPMTSDKAQALLKRLQTLSSSIAFDTKGNAIAS</sequence>
<dbReference type="KEGG" id="pka:PQ456_07685"/>
<evidence type="ECO:0000313" key="5">
    <source>
        <dbReference type="EMBL" id="WCT57377.1"/>
    </source>
</evidence>
<feature type="domain" description="Capsule synthesis protein CapA" evidence="4">
    <location>
        <begin position="193"/>
        <end position="433"/>
    </location>
</feature>
<dbReference type="SUPFAM" id="SSF56300">
    <property type="entry name" value="Metallo-dependent phosphatases"/>
    <property type="match status" value="1"/>
</dbReference>
<dbReference type="RefSeq" id="WP_273615591.1">
    <property type="nucleotide sequence ID" value="NZ_CP117416.1"/>
</dbReference>
<dbReference type="Gene3D" id="3.60.21.10">
    <property type="match status" value="1"/>
</dbReference>
<dbReference type="PANTHER" id="PTHR33393:SF13">
    <property type="entry name" value="PGA BIOSYNTHESIS PROTEIN CAPA"/>
    <property type="match status" value="1"/>
</dbReference>
<dbReference type="PANTHER" id="PTHR33393">
    <property type="entry name" value="POLYGLUTAMINE SYNTHESIS ACCESSORY PROTEIN RV0574C-RELATED"/>
    <property type="match status" value="1"/>
</dbReference>
<keyword evidence="3" id="KW-0812">Transmembrane</keyword>
<keyword evidence="3" id="KW-1133">Transmembrane helix</keyword>
<organism evidence="5 6">
    <name type="scientific">Paenibacillus kyungheensis</name>
    <dbReference type="NCBI Taxonomy" id="1452732"/>
    <lineage>
        <taxon>Bacteria</taxon>
        <taxon>Bacillati</taxon>
        <taxon>Bacillota</taxon>
        <taxon>Bacilli</taxon>
        <taxon>Bacillales</taxon>
        <taxon>Paenibacillaceae</taxon>
        <taxon>Paenibacillus</taxon>
    </lineage>
</organism>
<dbReference type="Proteomes" id="UP001220509">
    <property type="component" value="Chromosome"/>
</dbReference>
<evidence type="ECO:0000259" key="4">
    <source>
        <dbReference type="SMART" id="SM00854"/>
    </source>
</evidence>
<evidence type="ECO:0000313" key="6">
    <source>
        <dbReference type="Proteomes" id="UP001220509"/>
    </source>
</evidence>
<protein>
    <submittedName>
        <fullName evidence="5">CapA family protein</fullName>
    </submittedName>
</protein>
<dbReference type="InterPro" id="IPR029052">
    <property type="entry name" value="Metallo-depent_PP-like"/>
</dbReference>
<dbReference type="AlphaFoldDB" id="A0AAX3M562"/>
<evidence type="ECO:0000256" key="2">
    <source>
        <dbReference type="SAM" id="MobiDB-lite"/>
    </source>
</evidence>
<dbReference type="CDD" id="cd07381">
    <property type="entry name" value="MPP_CapA"/>
    <property type="match status" value="1"/>
</dbReference>
<feature type="compositionally biased region" description="Polar residues" evidence="2">
    <location>
        <begin position="176"/>
        <end position="192"/>
    </location>
</feature>
<dbReference type="InterPro" id="IPR019079">
    <property type="entry name" value="Capsule_synth_CapA"/>
</dbReference>
<dbReference type="EMBL" id="CP117416">
    <property type="protein sequence ID" value="WCT57377.1"/>
    <property type="molecule type" value="Genomic_DNA"/>
</dbReference>
<feature type="transmembrane region" description="Helical" evidence="3">
    <location>
        <begin position="25"/>
        <end position="46"/>
    </location>
</feature>
<comment type="similarity">
    <text evidence="1">Belongs to the CapA family.</text>
</comment>
<evidence type="ECO:0000256" key="1">
    <source>
        <dbReference type="ARBA" id="ARBA00005662"/>
    </source>
</evidence>
<name>A0AAX3M562_9BACL</name>
<keyword evidence="6" id="KW-1185">Reference proteome</keyword>
<feature type="compositionally biased region" description="Polar residues" evidence="2">
    <location>
        <begin position="135"/>
        <end position="167"/>
    </location>
</feature>
<dbReference type="Pfam" id="PF09587">
    <property type="entry name" value="PGA_cap"/>
    <property type="match status" value="1"/>
</dbReference>